<name>A0A1G2RF13_9BACT</name>
<comment type="caution">
    <text evidence="1">The sequence shown here is derived from an EMBL/GenBank/DDBJ whole genome shotgun (WGS) entry which is preliminary data.</text>
</comment>
<organism evidence="1 2">
    <name type="scientific">Candidatus Wildermuthbacteria bacterium RIFCSPHIGHO2_02_FULL_49_9</name>
    <dbReference type="NCBI Taxonomy" id="1802456"/>
    <lineage>
        <taxon>Bacteria</taxon>
        <taxon>Candidatus Wildermuthiibacteriota</taxon>
    </lineage>
</organism>
<proteinExistence type="predicted"/>
<dbReference type="AlphaFoldDB" id="A0A1G2RF13"/>
<sequence length="356" mass="41236">MERRAVKYKEYPEPLEMADYEAATRQFVEHAMRHPDARAVYRYGTLRNPGISDLDFVVVFPERVQDQGVFSSIKQAPEEVLHLVGRGNIMFMNEDSFRRIHYIDPGLQLKLLAGREYEFFHPTEAQWAFRQTASVLDWLPERVWRILRAQEEEVLFVTHTLVRLRSLSHSFQNVTAMVALPAADRFCQKLDELRAVWFSLSQTEQQRSLLAMMREAVDAGKETLAAWFSSMVPDIHISCGFQTGEVAYLPGLRYVSSREFAVRREAEELRFHMPCRWFDHYRFYAQQEGALGSSIRAISREIGESTRCLTSEYQSFLAEKYAACNSNFAWALRHNLGLGGSFRFGFLLPRLLPSVP</sequence>
<protein>
    <submittedName>
        <fullName evidence="1">Uncharacterized protein</fullName>
    </submittedName>
</protein>
<evidence type="ECO:0000313" key="1">
    <source>
        <dbReference type="EMBL" id="OHA70651.1"/>
    </source>
</evidence>
<dbReference type="Proteomes" id="UP000178613">
    <property type="component" value="Unassembled WGS sequence"/>
</dbReference>
<accession>A0A1G2RF13</accession>
<gene>
    <name evidence="1" type="ORF">A3D64_01380</name>
</gene>
<reference evidence="1 2" key="1">
    <citation type="journal article" date="2016" name="Nat. Commun.">
        <title>Thousands of microbial genomes shed light on interconnected biogeochemical processes in an aquifer system.</title>
        <authorList>
            <person name="Anantharaman K."/>
            <person name="Brown C.T."/>
            <person name="Hug L.A."/>
            <person name="Sharon I."/>
            <person name="Castelle C.J."/>
            <person name="Probst A.J."/>
            <person name="Thomas B.C."/>
            <person name="Singh A."/>
            <person name="Wilkins M.J."/>
            <person name="Karaoz U."/>
            <person name="Brodie E.L."/>
            <person name="Williams K.H."/>
            <person name="Hubbard S.S."/>
            <person name="Banfield J.F."/>
        </authorList>
    </citation>
    <scope>NUCLEOTIDE SEQUENCE [LARGE SCALE GENOMIC DNA]</scope>
</reference>
<dbReference type="EMBL" id="MHUB01000021">
    <property type="protein sequence ID" value="OHA70651.1"/>
    <property type="molecule type" value="Genomic_DNA"/>
</dbReference>
<evidence type="ECO:0000313" key="2">
    <source>
        <dbReference type="Proteomes" id="UP000178613"/>
    </source>
</evidence>